<evidence type="ECO:0000313" key="4">
    <source>
        <dbReference type="Proteomes" id="UP000612899"/>
    </source>
</evidence>
<reference evidence="3" key="1">
    <citation type="submission" date="2021-01" db="EMBL/GenBank/DDBJ databases">
        <title>Whole genome shotgun sequence of Rhizocola hellebori NBRC 109834.</title>
        <authorList>
            <person name="Komaki H."/>
            <person name="Tamura T."/>
        </authorList>
    </citation>
    <scope>NUCLEOTIDE SEQUENCE</scope>
    <source>
        <strain evidence="3">NBRC 109834</strain>
    </source>
</reference>
<dbReference type="AlphaFoldDB" id="A0A8J3QKF0"/>
<proteinExistence type="predicted"/>
<feature type="region of interest" description="Disordered" evidence="1">
    <location>
        <begin position="1"/>
        <end position="20"/>
    </location>
</feature>
<dbReference type="EMBL" id="BONY01000158">
    <property type="protein sequence ID" value="GIH11717.1"/>
    <property type="molecule type" value="Genomic_DNA"/>
</dbReference>
<feature type="transmembrane region" description="Helical" evidence="2">
    <location>
        <begin position="117"/>
        <end position="137"/>
    </location>
</feature>
<evidence type="ECO:0000256" key="1">
    <source>
        <dbReference type="SAM" id="MobiDB-lite"/>
    </source>
</evidence>
<gene>
    <name evidence="3" type="ORF">Rhe02_97840</name>
</gene>
<dbReference type="RefSeq" id="WP_203915440.1">
    <property type="nucleotide sequence ID" value="NZ_BONY01000158.1"/>
</dbReference>
<keyword evidence="2" id="KW-0472">Membrane</keyword>
<feature type="transmembrane region" description="Helical" evidence="2">
    <location>
        <begin position="172"/>
        <end position="191"/>
    </location>
</feature>
<organism evidence="3 4">
    <name type="scientific">Rhizocola hellebori</name>
    <dbReference type="NCBI Taxonomy" id="1392758"/>
    <lineage>
        <taxon>Bacteria</taxon>
        <taxon>Bacillati</taxon>
        <taxon>Actinomycetota</taxon>
        <taxon>Actinomycetes</taxon>
        <taxon>Micromonosporales</taxon>
        <taxon>Micromonosporaceae</taxon>
        <taxon>Rhizocola</taxon>
    </lineage>
</organism>
<evidence type="ECO:0000313" key="3">
    <source>
        <dbReference type="EMBL" id="GIH11717.1"/>
    </source>
</evidence>
<keyword evidence="4" id="KW-1185">Reference proteome</keyword>
<keyword evidence="2" id="KW-1133">Transmembrane helix</keyword>
<keyword evidence="2" id="KW-0812">Transmembrane</keyword>
<evidence type="ECO:0000256" key="2">
    <source>
        <dbReference type="SAM" id="Phobius"/>
    </source>
</evidence>
<sequence length="213" mass="22201">MSYTTPPSGYLVPEQPGGNQARPGTVSLASLLLYLMALLSLVTVALSIYQATITTEEKLVTIYKDGGYPADQAEAAAALTPVLSYVAAGFALLVAVVYIILAVFVGKGKQWARITTWVVVGLFGICCGLVGVAALGAGNSFSGMGAPSDIDTEKIATDTAALLPSWLSPTTTVLSIISLIASIAIVVLLLLPPSNPYFRKQEPVWTPPSYPAP</sequence>
<protein>
    <submittedName>
        <fullName evidence="3">Uncharacterized protein</fullName>
    </submittedName>
</protein>
<name>A0A8J3QKF0_9ACTN</name>
<comment type="caution">
    <text evidence="3">The sequence shown here is derived from an EMBL/GenBank/DDBJ whole genome shotgun (WGS) entry which is preliminary data.</text>
</comment>
<feature type="transmembrane region" description="Helical" evidence="2">
    <location>
        <begin position="82"/>
        <end position="105"/>
    </location>
</feature>
<dbReference type="Proteomes" id="UP000612899">
    <property type="component" value="Unassembled WGS sequence"/>
</dbReference>
<feature type="transmembrane region" description="Helical" evidence="2">
    <location>
        <begin position="31"/>
        <end position="49"/>
    </location>
</feature>
<accession>A0A8J3QKF0</accession>